<evidence type="ECO:0000313" key="2">
    <source>
        <dbReference type="EnsemblMetazoa" id="XP_003731874"/>
    </source>
</evidence>
<evidence type="ECO:0000256" key="1">
    <source>
        <dbReference type="SAM" id="SignalP"/>
    </source>
</evidence>
<dbReference type="OMA" id="PCGEFKY"/>
<keyword evidence="3" id="KW-1185">Reference proteome</keyword>
<dbReference type="RefSeq" id="XP_003731874.2">
    <property type="nucleotide sequence ID" value="XM_003731826.3"/>
</dbReference>
<accession>A0A7M7GJ87</accession>
<dbReference type="KEGG" id="spu:100893574"/>
<evidence type="ECO:0000313" key="3">
    <source>
        <dbReference type="Proteomes" id="UP000007110"/>
    </source>
</evidence>
<dbReference type="InParanoid" id="A0A7M7GJ87"/>
<dbReference type="OrthoDB" id="422728at2759"/>
<dbReference type="AlphaFoldDB" id="A0A7M7GJ87"/>
<sequence>MAVVSLSGMTLHVVLLVGTCFTAVLGQHVQLSLGVETEQYTVPCNTYKYFQVDATEPCKDLKIQVNHAEGEPDLYVSRGPEKLPTFRSLAWSSYEWGSESLTISSWDPEYVLGTYYIGVLAYCGSDVSTGNIPAKFTMLAEHVTSTHPHDEVQENGQIAGNIAAEGYKYYRFCVPSTCANIDVGLASCIDPATCPTTYSYPELLVSRSIQQPTINSHAWKLATIDVRSVTLNHDDPDFYPGHYFVGVYGWCTPDDLCSDMSTCGPCSYADNTEFILSLTVTNVTENCTPKAPLELCSTDGTTSMASSFKVLLLSMSLGWIINAL</sequence>
<reference evidence="3" key="1">
    <citation type="submission" date="2015-02" db="EMBL/GenBank/DDBJ databases">
        <title>Genome sequencing for Strongylocentrotus purpuratus.</title>
        <authorList>
            <person name="Murali S."/>
            <person name="Liu Y."/>
            <person name="Vee V."/>
            <person name="English A."/>
            <person name="Wang M."/>
            <person name="Skinner E."/>
            <person name="Han Y."/>
            <person name="Muzny D.M."/>
            <person name="Worley K.C."/>
            <person name="Gibbs R.A."/>
        </authorList>
    </citation>
    <scope>NUCLEOTIDE SEQUENCE</scope>
</reference>
<organism evidence="2 3">
    <name type="scientific">Strongylocentrotus purpuratus</name>
    <name type="common">Purple sea urchin</name>
    <dbReference type="NCBI Taxonomy" id="7668"/>
    <lineage>
        <taxon>Eukaryota</taxon>
        <taxon>Metazoa</taxon>
        <taxon>Echinodermata</taxon>
        <taxon>Eleutherozoa</taxon>
        <taxon>Echinozoa</taxon>
        <taxon>Echinoidea</taxon>
        <taxon>Euechinoidea</taxon>
        <taxon>Echinacea</taxon>
        <taxon>Camarodonta</taxon>
        <taxon>Echinidea</taxon>
        <taxon>Strongylocentrotidae</taxon>
        <taxon>Strongylocentrotus</taxon>
    </lineage>
</organism>
<keyword evidence="1" id="KW-0732">Signal</keyword>
<dbReference type="GeneID" id="100893574"/>
<proteinExistence type="predicted"/>
<feature type="chain" id="PRO_5029545646" evidence="1">
    <location>
        <begin position="27"/>
        <end position="324"/>
    </location>
</feature>
<protein>
    <submittedName>
        <fullName evidence="2">Uncharacterized protein</fullName>
    </submittedName>
</protein>
<dbReference type="EnsemblMetazoa" id="XM_003731826">
    <property type="protein sequence ID" value="XP_003731874"/>
    <property type="gene ID" value="LOC100893574"/>
</dbReference>
<dbReference type="Proteomes" id="UP000007110">
    <property type="component" value="Unassembled WGS sequence"/>
</dbReference>
<dbReference type="Gene3D" id="2.60.120.380">
    <property type="match status" value="1"/>
</dbReference>
<name>A0A7M7GJ87_STRPU</name>
<reference evidence="2" key="2">
    <citation type="submission" date="2021-01" db="UniProtKB">
        <authorList>
            <consortium name="EnsemblMetazoa"/>
        </authorList>
    </citation>
    <scope>IDENTIFICATION</scope>
</reference>
<feature type="signal peptide" evidence="1">
    <location>
        <begin position="1"/>
        <end position="26"/>
    </location>
</feature>